<dbReference type="EMBL" id="CM041002">
    <property type="protein sequence ID" value="MCJ8749199.1"/>
    <property type="molecule type" value="Genomic_DNA"/>
</dbReference>
<reference evidence="1" key="1">
    <citation type="submission" date="2020-02" db="EMBL/GenBank/DDBJ databases">
        <title>Genome sequencing of the panga catfish, Pangasius djambal.</title>
        <authorList>
            <person name="Wen M."/>
            <person name="Zahm M."/>
            <person name="Roques C."/>
            <person name="Cabau C."/>
            <person name="Klopp C."/>
            <person name="Donnadieu C."/>
            <person name="Jouanno E."/>
            <person name="Avarre J.-C."/>
            <person name="Campet M."/>
            <person name="Ha T."/>
            <person name="Dugue R."/>
            <person name="Lampietro C."/>
            <person name="Louis A."/>
            <person name="Herpin A."/>
            <person name="Echchiki A."/>
            <person name="Berthelot C."/>
            <person name="Parey E."/>
            <person name="Roest-Crollius H."/>
            <person name="Braasch I."/>
            <person name="Postlethwait J.H."/>
            <person name="Bobe J."/>
            <person name="Montfort J."/>
            <person name="Bouchez O."/>
            <person name="Begum T."/>
            <person name="Schartl M."/>
            <person name="Gustiano R."/>
            <person name="Guiguen Y."/>
        </authorList>
    </citation>
    <scope>NUCLEOTIDE SEQUENCE</scope>
    <source>
        <strain evidence="1">Pdj_M5554</strain>
    </source>
</reference>
<dbReference type="Proteomes" id="UP000830395">
    <property type="component" value="Chromosome 28"/>
</dbReference>
<accession>A0ACC5ZMC6</accession>
<organism evidence="1 2">
    <name type="scientific">Pangasius djambal</name>
    <dbReference type="NCBI Taxonomy" id="1691987"/>
    <lineage>
        <taxon>Eukaryota</taxon>
        <taxon>Metazoa</taxon>
        <taxon>Chordata</taxon>
        <taxon>Craniata</taxon>
        <taxon>Vertebrata</taxon>
        <taxon>Euteleostomi</taxon>
        <taxon>Actinopterygii</taxon>
        <taxon>Neopterygii</taxon>
        <taxon>Teleostei</taxon>
        <taxon>Ostariophysi</taxon>
        <taxon>Siluriformes</taxon>
        <taxon>Pangasiidae</taxon>
        <taxon>Pangasius</taxon>
    </lineage>
</organism>
<comment type="caution">
    <text evidence="1">The sequence shown here is derived from an EMBL/GenBank/DDBJ whole genome shotgun (WGS) entry which is preliminary data.</text>
</comment>
<proteinExistence type="predicted"/>
<protein>
    <submittedName>
        <fullName evidence="1">Uncharacterized protein</fullName>
    </submittedName>
</protein>
<keyword evidence="2" id="KW-1185">Reference proteome</keyword>
<evidence type="ECO:0000313" key="2">
    <source>
        <dbReference type="Proteomes" id="UP000830395"/>
    </source>
</evidence>
<evidence type="ECO:0000313" key="1">
    <source>
        <dbReference type="EMBL" id="MCJ8749199.1"/>
    </source>
</evidence>
<gene>
    <name evidence="1" type="ORF">PDJAM_G00173620</name>
</gene>
<sequence length="83" mass="9496">MGYLKQYVNWVQLSLTMEVAQCKPISNIIDSLEIVGCSFIVDSVNTFWFGLGGCCLFLIPSIIMSVKLAKFYRRMDTEDVFEE</sequence>
<name>A0ACC5ZMC6_9TELE</name>